<protein>
    <submittedName>
        <fullName evidence="3">Tubulin delta chain</fullName>
    </submittedName>
</protein>
<evidence type="ECO:0000256" key="1">
    <source>
        <dbReference type="ARBA" id="ARBA00022741"/>
    </source>
</evidence>
<dbReference type="AlphaFoldDB" id="A0A8E0VFJ4"/>
<dbReference type="GO" id="GO:0005874">
    <property type="term" value="C:microtubule"/>
    <property type="evidence" value="ECO:0007669"/>
    <property type="project" value="InterPro"/>
</dbReference>
<evidence type="ECO:0000313" key="4">
    <source>
        <dbReference type="Proteomes" id="UP000728185"/>
    </source>
</evidence>
<dbReference type="GO" id="GO:0005525">
    <property type="term" value="F:GTP binding"/>
    <property type="evidence" value="ECO:0007669"/>
    <property type="project" value="UniProtKB-KW"/>
</dbReference>
<reference evidence="3" key="1">
    <citation type="submission" date="2019-05" db="EMBL/GenBank/DDBJ databases">
        <title>Annotation for the trematode Fasciolopsis buski.</title>
        <authorList>
            <person name="Choi Y.-J."/>
        </authorList>
    </citation>
    <scope>NUCLEOTIDE SEQUENCE</scope>
    <source>
        <strain evidence="3">HT</strain>
        <tissue evidence="3">Whole worm</tissue>
    </source>
</reference>
<dbReference type="InterPro" id="IPR002967">
    <property type="entry name" value="Delta_tubulin"/>
</dbReference>
<dbReference type="PRINTS" id="PR01224">
    <property type="entry name" value="DELTATUBULIN"/>
</dbReference>
<proteinExistence type="predicted"/>
<organism evidence="3 4">
    <name type="scientific">Fasciolopsis buskii</name>
    <dbReference type="NCBI Taxonomy" id="27845"/>
    <lineage>
        <taxon>Eukaryota</taxon>
        <taxon>Metazoa</taxon>
        <taxon>Spiralia</taxon>
        <taxon>Lophotrochozoa</taxon>
        <taxon>Platyhelminthes</taxon>
        <taxon>Trematoda</taxon>
        <taxon>Digenea</taxon>
        <taxon>Plagiorchiida</taxon>
        <taxon>Echinostomata</taxon>
        <taxon>Echinostomatoidea</taxon>
        <taxon>Fasciolidae</taxon>
        <taxon>Fasciolopsis</taxon>
    </lineage>
</organism>
<keyword evidence="2" id="KW-0342">GTP-binding</keyword>
<dbReference type="OrthoDB" id="10250004at2759"/>
<accession>A0A8E0VFJ4</accession>
<gene>
    <name evidence="3" type="ORF">FBUS_06943</name>
</gene>
<evidence type="ECO:0000313" key="3">
    <source>
        <dbReference type="EMBL" id="KAA0186802.1"/>
    </source>
</evidence>
<dbReference type="InterPro" id="IPR008280">
    <property type="entry name" value="Tub_FtsZ_C"/>
</dbReference>
<name>A0A8E0VFJ4_9TREM</name>
<dbReference type="GO" id="GO:0007017">
    <property type="term" value="P:microtubule-based process"/>
    <property type="evidence" value="ECO:0007669"/>
    <property type="project" value="InterPro"/>
</dbReference>
<dbReference type="GO" id="GO:0005200">
    <property type="term" value="F:structural constituent of cytoskeleton"/>
    <property type="evidence" value="ECO:0007669"/>
    <property type="project" value="InterPro"/>
</dbReference>
<dbReference type="SUPFAM" id="SSF55307">
    <property type="entry name" value="Tubulin C-terminal domain-like"/>
    <property type="match status" value="1"/>
</dbReference>
<evidence type="ECO:0000256" key="2">
    <source>
        <dbReference type="ARBA" id="ARBA00023134"/>
    </source>
</evidence>
<feature type="non-terminal residue" evidence="3">
    <location>
        <position position="246"/>
    </location>
</feature>
<keyword evidence="4" id="KW-1185">Reference proteome</keyword>
<sequence length="246" mass="27541">PVTQRNSFDTSLCRRRLSSSITDLCGHADYRLLHLRCLPYLGSESRPFATETWSQLARHGRQMLLTGSSTEDRMDWSRRSTGTDAVRHFQETHLPLLSCVAVLRGRDALEYVVDPAGFSGQSTHGLYFSTPSLFGKSSSPLVVRGHSRPFLHYPRSLFLASNGGGMRYTEPTGGVRLSAGNEDSHPASNGDTVVSLRYVASRAWEMFTSRAYLHQYERYGLTTELLMDCFAAVEQVAHCYGSLCWF</sequence>
<comment type="caution">
    <text evidence="3">The sequence shown here is derived from an EMBL/GenBank/DDBJ whole genome shotgun (WGS) entry which is preliminary data.</text>
</comment>
<dbReference type="Proteomes" id="UP000728185">
    <property type="component" value="Unassembled WGS sequence"/>
</dbReference>
<dbReference type="EMBL" id="LUCM01009561">
    <property type="protein sequence ID" value="KAA0186802.1"/>
    <property type="molecule type" value="Genomic_DNA"/>
</dbReference>
<keyword evidence="1" id="KW-0547">Nucleotide-binding</keyword>